<evidence type="ECO:0000259" key="3">
    <source>
        <dbReference type="PROSITE" id="PS50110"/>
    </source>
</evidence>
<dbReference type="SMART" id="SM00448">
    <property type="entry name" value="REC"/>
    <property type="match status" value="1"/>
</dbReference>
<name>V4RCP5_9HYPH</name>
<dbReference type="Gene3D" id="3.40.50.2300">
    <property type="match status" value="1"/>
</dbReference>
<keyword evidence="5" id="KW-1185">Reference proteome</keyword>
<proteinExistence type="predicted"/>
<evidence type="ECO:0000313" key="5">
    <source>
        <dbReference type="Proteomes" id="UP000017819"/>
    </source>
</evidence>
<sequence>MGAMAALLVVEDDDSVRAFVRRALERAGHTVHEAEDGAEALEMLRGEAGEVDLVLSDIQMPVMDGIALALNLARERPDLPIMLMTGYAHQRERAHGLEEIVLDVVEKPFTLAEITARVNAALEQLAARG</sequence>
<dbReference type="PROSITE" id="PS50110">
    <property type="entry name" value="RESPONSE_REGULATORY"/>
    <property type="match status" value="1"/>
</dbReference>
<accession>V4RCP5</accession>
<dbReference type="InterPro" id="IPR001789">
    <property type="entry name" value="Sig_transdc_resp-reg_receiver"/>
</dbReference>
<dbReference type="GO" id="GO:0000160">
    <property type="term" value="P:phosphorelay signal transduction system"/>
    <property type="evidence" value="ECO:0007669"/>
    <property type="project" value="InterPro"/>
</dbReference>
<evidence type="ECO:0000313" key="4">
    <source>
        <dbReference type="EMBL" id="ESR23901.1"/>
    </source>
</evidence>
<organism evidence="4 5">
    <name type="scientific">Lutibaculum baratangense AMV1</name>
    <dbReference type="NCBI Taxonomy" id="631454"/>
    <lineage>
        <taxon>Bacteria</taxon>
        <taxon>Pseudomonadati</taxon>
        <taxon>Pseudomonadota</taxon>
        <taxon>Alphaproteobacteria</taxon>
        <taxon>Hyphomicrobiales</taxon>
        <taxon>Tepidamorphaceae</taxon>
        <taxon>Lutibaculum</taxon>
    </lineage>
</organism>
<reference evidence="4 5" key="1">
    <citation type="journal article" date="2014" name="Genome Announc.">
        <title>Draft Genome Sequence of Lutibaculum baratangense Strain AMV1T, Isolated from a Mud Volcano in Andamans, India.</title>
        <authorList>
            <person name="Singh A."/>
            <person name="Sreenivas A."/>
            <person name="Sathyanarayana Reddy G."/>
            <person name="Pinnaka A.K."/>
            <person name="Shivaji S."/>
        </authorList>
    </citation>
    <scope>NUCLEOTIDE SEQUENCE [LARGE SCALE GENOMIC DNA]</scope>
    <source>
        <strain evidence="4 5">AMV1</strain>
    </source>
</reference>
<protein>
    <submittedName>
        <fullName evidence="4">Response regulator</fullName>
    </submittedName>
</protein>
<dbReference type="STRING" id="631454.N177_2846"/>
<feature type="modified residue" description="4-aspartylphosphate" evidence="2">
    <location>
        <position position="57"/>
    </location>
</feature>
<feature type="domain" description="Response regulatory" evidence="3">
    <location>
        <begin position="6"/>
        <end position="122"/>
    </location>
</feature>
<gene>
    <name evidence="4" type="ORF">N177_2846</name>
</gene>
<dbReference type="AlphaFoldDB" id="V4RCP5"/>
<dbReference type="PANTHER" id="PTHR44591">
    <property type="entry name" value="STRESS RESPONSE REGULATOR PROTEIN 1"/>
    <property type="match status" value="1"/>
</dbReference>
<dbReference type="SUPFAM" id="SSF52172">
    <property type="entry name" value="CheY-like"/>
    <property type="match status" value="1"/>
</dbReference>
<dbReference type="PATRIC" id="fig|631454.5.peg.2811"/>
<dbReference type="Proteomes" id="UP000017819">
    <property type="component" value="Unassembled WGS sequence"/>
</dbReference>
<evidence type="ECO:0000256" key="1">
    <source>
        <dbReference type="ARBA" id="ARBA00022553"/>
    </source>
</evidence>
<dbReference type="InterPro" id="IPR050595">
    <property type="entry name" value="Bact_response_regulator"/>
</dbReference>
<dbReference type="CDD" id="cd00156">
    <property type="entry name" value="REC"/>
    <property type="match status" value="1"/>
</dbReference>
<dbReference type="InterPro" id="IPR011006">
    <property type="entry name" value="CheY-like_superfamily"/>
</dbReference>
<dbReference type="eggNOG" id="COG0745">
    <property type="taxonomic scope" value="Bacteria"/>
</dbReference>
<dbReference type="Pfam" id="PF00072">
    <property type="entry name" value="Response_reg"/>
    <property type="match status" value="1"/>
</dbReference>
<dbReference type="PANTHER" id="PTHR44591:SF21">
    <property type="entry name" value="TWO-COMPONENT RESPONSE REGULATOR"/>
    <property type="match status" value="1"/>
</dbReference>
<keyword evidence="1 2" id="KW-0597">Phosphoprotein</keyword>
<dbReference type="EMBL" id="AWXZ01000037">
    <property type="protein sequence ID" value="ESR23901.1"/>
    <property type="molecule type" value="Genomic_DNA"/>
</dbReference>
<comment type="caution">
    <text evidence="4">The sequence shown here is derived from an EMBL/GenBank/DDBJ whole genome shotgun (WGS) entry which is preliminary data.</text>
</comment>
<evidence type="ECO:0000256" key="2">
    <source>
        <dbReference type="PROSITE-ProRule" id="PRU00169"/>
    </source>
</evidence>